<dbReference type="InterPro" id="IPR002402">
    <property type="entry name" value="Cyt_P450_E_grp-II"/>
</dbReference>
<comment type="cofactor">
    <cofactor evidence="1 8">
        <name>heme</name>
        <dbReference type="ChEBI" id="CHEBI:30413"/>
    </cofactor>
</comment>
<dbReference type="InterPro" id="IPR001128">
    <property type="entry name" value="Cyt_P450"/>
</dbReference>
<keyword evidence="4 8" id="KW-0479">Metal-binding</keyword>
<dbReference type="InterPro" id="IPR017972">
    <property type="entry name" value="Cyt_P450_CS"/>
</dbReference>
<dbReference type="GO" id="GO:0016712">
    <property type="term" value="F:oxidoreductase activity, acting on paired donors, with incorporation or reduction of molecular oxygen, reduced flavin or flavoprotein as one donor, and incorporation of one atom of oxygen"/>
    <property type="evidence" value="ECO:0007669"/>
    <property type="project" value="InterPro"/>
</dbReference>
<dbReference type="AlphaFoldDB" id="A0A0G2E7S3"/>
<evidence type="ECO:0000256" key="6">
    <source>
        <dbReference type="ARBA" id="ARBA00023004"/>
    </source>
</evidence>
<evidence type="ECO:0000313" key="11">
    <source>
        <dbReference type="Proteomes" id="UP000053317"/>
    </source>
</evidence>
<dbReference type="PROSITE" id="PS00086">
    <property type="entry name" value="CYTOCHROME_P450"/>
    <property type="match status" value="1"/>
</dbReference>
<proteinExistence type="inferred from homology"/>
<accession>A0A0G2E7S3</accession>
<dbReference type="OrthoDB" id="1470350at2759"/>
<evidence type="ECO:0000256" key="3">
    <source>
        <dbReference type="ARBA" id="ARBA00022617"/>
    </source>
</evidence>
<dbReference type="Pfam" id="PF00067">
    <property type="entry name" value="p450"/>
    <property type="match status" value="1"/>
</dbReference>
<dbReference type="PRINTS" id="PR00464">
    <property type="entry name" value="EP450II"/>
</dbReference>
<dbReference type="SUPFAM" id="SSF48264">
    <property type="entry name" value="Cytochrome P450"/>
    <property type="match status" value="1"/>
</dbReference>
<comment type="similarity">
    <text evidence="2 9">Belongs to the cytochrome P450 family.</text>
</comment>
<dbReference type="PANTHER" id="PTHR24287:SF1">
    <property type="entry name" value="P450, PUTATIVE (EUROFUNG)-RELATED"/>
    <property type="match status" value="1"/>
</dbReference>
<name>A0A0G2E7S3_PHACM</name>
<gene>
    <name evidence="10" type="ORF">UCRPC4_g04978</name>
</gene>
<feature type="binding site" description="axial binding residue" evidence="8">
    <location>
        <position position="484"/>
    </location>
    <ligand>
        <name>heme</name>
        <dbReference type="ChEBI" id="CHEBI:30413"/>
    </ligand>
    <ligandPart>
        <name>Fe</name>
        <dbReference type="ChEBI" id="CHEBI:18248"/>
    </ligandPart>
</feature>
<dbReference type="GO" id="GO:0005506">
    <property type="term" value="F:iron ion binding"/>
    <property type="evidence" value="ECO:0007669"/>
    <property type="project" value="InterPro"/>
</dbReference>
<protein>
    <submittedName>
        <fullName evidence="10">Putative cytochrome p450 family protein</fullName>
    </submittedName>
</protein>
<dbReference type="GO" id="GO:0020037">
    <property type="term" value="F:heme binding"/>
    <property type="evidence" value="ECO:0007669"/>
    <property type="project" value="InterPro"/>
</dbReference>
<evidence type="ECO:0000256" key="7">
    <source>
        <dbReference type="ARBA" id="ARBA00023033"/>
    </source>
</evidence>
<evidence type="ECO:0000256" key="2">
    <source>
        <dbReference type="ARBA" id="ARBA00010617"/>
    </source>
</evidence>
<dbReference type="InterPro" id="IPR002974">
    <property type="entry name" value="Cyt_P450_E_CYP52_ascomycetes"/>
</dbReference>
<sequence>MRPFILAPLFALGLFVLYKAVTIWLIRRRNAQEARRRGCLPPPSLPLKGFLGFGTLIESVRATKPERGPQYVVETLNKELGKDVHTCKVPISDYELTITRDPVNVQAMLATQSYDWDVGQNRLESWKPLFGPGVFVSRGESWKHYRALVRPQFARDQINDLDLIERHVQQLFKALDQQRDRTKEKEIWTRDLDLYPYFANLTLDVNTELLYGYSVHSQNPSERFELPYLPGHAPPDHEHIGHHIHAGKEYIETRGALWKYRWLLPTREGDRHCEAVQRYANYFVQLRLTQGEKYLSSLPRHLNATQDRFVLLNELARHTQNPSELRGETLNILLAGRDASAAFLGWIFYFLSRHPAVFSKLRSQILELYGPYTASKPITSQSLRSLAHLPYLTAIINETIRIAPVIPLNERVALNDTTLPRGGGPDHQSPIFIPKGQQVLIPTYALQQRSDLWGPDVNQFKPERWENRKFGFEFIPFGGGVRQCLGQQFARTVAAYVVVRVCQRFDVFEAVREEGEEETGLRFHHTIENRSGRGTWVRLRLEGV</sequence>
<reference evidence="10 11" key="2">
    <citation type="submission" date="2015-05" db="EMBL/GenBank/DDBJ databases">
        <authorList>
            <person name="Morales-Cruz A."/>
            <person name="Amrine K.C."/>
            <person name="Cantu D."/>
        </authorList>
    </citation>
    <scope>NUCLEOTIDE SEQUENCE [LARGE SCALE GENOMIC DNA]</scope>
    <source>
        <strain evidence="10">UCRPC4</strain>
    </source>
</reference>
<comment type="caution">
    <text evidence="10">The sequence shown here is derived from an EMBL/GenBank/DDBJ whole genome shotgun (WGS) entry which is preliminary data.</text>
</comment>
<reference evidence="10 11" key="1">
    <citation type="submission" date="2015-05" db="EMBL/GenBank/DDBJ databases">
        <title>Distinctive expansion of gene families associated with plant cell wall degradation and secondary metabolism in the genomes of grapevine trunk pathogens.</title>
        <authorList>
            <person name="Lawrence D.P."/>
            <person name="Travadon R."/>
            <person name="Rolshausen P.E."/>
            <person name="Baumgartner K."/>
        </authorList>
    </citation>
    <scope>NUCLEOTIDE SEQUENCE [LARGE SCALE GENOMIC DNA]</scope>
    <source>
        <strain evidence="10">UCRPC4</strain>
    </source>
</reference>
<dbReference type="EMBL" id="LCWF01000124">
    <property type="protein sequence ID" value="KKY18361.1"/>
    <property type="molecule type" value="Genomic_DNA"/>
</dbReference>
<evidence type="ECO:0000256" key="4">
    <source>
        <dbReference type="ARBA" id="ARBA00022723"/>
    </source>
</evidence>
<evidence type="ECO:0000256" key="5">
    <source>
        <dbReference type="ARBA" id="ARBA00023002"/>
    </source>
</evidence>
<organism evidence="10 11">
    <name type="scientific">Phaeomoniella chlamydospora</name>
    <name type="common">Phaeoacremonium chlamydosporum</name>
    <dbReference type="NCBI Taxonomy" id="158046"/>
    <lineage>
        <taxon>Eukaryota</taxon>
        <taxon>Fungi</taxon>
        <taxon>Dikarya</taxon>
        <taxon>Ascomycota</taxon>
        <taxon>Pezizomycotina</taxon>
        <taxon>Eurotiomycetes</taxon>
        <taxon>Chaetothyriomycetidae</taxon>
        <taxon>Phaeomoniellales</taxon>
        <taxon>Phaeomoniellaceae</taxon>
        <taxon>Phaeomoniella</taxon>
    </lineage>
</organism>
<keyword evidence="3 8" id="KW-0349">Heme</keyword>
<dbReference type="CDD" id="cd11063">
    <property type="entry name" value="CYP52"/>
    <property type="match status" value="1"/>
</dbReference>
<keyword evidence="11" id="KW-1185">Reference proteome</keyword>
<keyword evidence="7 9" id="KW-0503">Monooxygenase</keyword>
<dbReference type="Gene3D" id="1.10.630.10">
    <property type="entry name" value="Cytochrome P450"/>
    <property type="match status" value="1"/>
</dbReference>
<keyword evidence="5 9" id="KW-0560">Oxidoreductase</keyword>
<evidence type="ECO:0000256" key="9">
    <source>
        <dbReference type="RuleBase" id="RU000461"/>
    </source>
</evidence>
<dbReference type="PRINTS" id="PR00385">
    <property type="entry name" value="P450"/>
</dbReference>
<evidence type="ECO:0000256" key="1">
    <source>
        <dbReference type="ARBA" id="ARBA00001971"/>
    </source>
</evidence>
<dbReference type="PANTHER" id="PTHR24287">
    <property type="entry name" value="P450, PUTATIVE (EUROFUNG)-RELATED"/>
    <property type="match status" value="1"/>
</dbReference>
<dbReference type="Proteomes" id="UP000053317">
    <property type="component" value="Unassembled WGS sequence"/>
</dbReference>
<keyword evidence="6 8" id="KW-0408">Iron</keyword>
<evidence type="ECO:0000256" key="8">
    <source>
        <dbReference type="PIRSR" id="PIRSR602402-1"/>
    </source>
</evidence>
<evidence type="ECO:0000313" key="10">
    <source>
        <dbReference type="EMBL" id="KKY18361.1"/>
    </source>
</evidence>
<dbReference type="PRINTS" id="PR01239">
    <property type="entry name" value="EP450IICYP52"/>
</dbReference>
<dbReference type="InterPro" id="IPR047146">
    <property type="entry name" value="Cyt_P450_E_CYP52_fungi"/>
</dbReference>
<dbReference type="InterPro" id="IPR036396">
    <property type="entry name" value="Cyt_P450_sf"/>
</dbReference>